<dbReference type="Pfam" id="PF18032">
    <property type="entry name" value="FRP"/>
    <property type="match status" value="1"/>
</dbReference>
<reference evidence="1 2" key="1">
    <citation type="submission" date="2018-11" db="EMBL/GenBank/DDBJ databases">
        <title>the genome of Mesorhizobium tamadayense DSM 28320.</title>
        <authorList>
            <person name="Gao J."/>
        </authorList>
    </citation>
    <scope>NUCLEOTIDE SEQUENCE [LARGE SCALE GENOMIC DNA]</scope>
    <source>
        <strain evidence="1 2">DSM 28320</strain>
    </source>
</reference>
<accession>A0A3P3FFP4</accession>
<dbReference type="OrthoDB" id="8239247at2"/>
<keyword evidence="2" id="KW-1185">Reference proteome</keyword>
<comment type="caution">
    <text evidence="1">The sequence shown here is derived from an EMBL/GenBank/DDBJ whole genome shotgun (WGS) entry which is preliminary data.</text>
</comment>
<organism evidence="1 2">
    <name type="scientific">Mesorhizobium tamadayense</name>
    <dbReference type="NCBI Taxonomy" id="425306"/>
    <lineage>
        <taxon>Bacteria</taxon>
        <taxon>Pseudomonadati</taxon>
        <taxon>Pseudomonadota</taxon>
        <taxon>Alphaproteobacteria</taxon>
        <taxon>Hyphomicrobiales</taxon>
        <taxon>Phyllobacteriaceae</taxon>
        <taxon>Mesorhizobium</taxon>
    </lineage>
</organism>
<evidence type="ECO:0000313" key="1">
    <source>
        <dbReference type="EMBL" id="RRH97391.1"/>
    </source>
</evidence>
<dbReference type="InterPro" id="IPR053747">
    <property type="entry name" value="Fluoresc_Recovery_Reg"/>
</dbReference>
<sequence length="112" mass="13114">MNVNDIRWTASEKKVARRAFDTALEAALGRTMAELKGKAGAATTPADMWEIEDYLRQQRRKIDQMFDYRYSQLTIVFAVLVREGYLDENLLSGLSEDKREEIRRFLAWHARE</sequence>
<dbReference type="Proteomes" id="UP000273786">
    <property type="component" value="Unassembled WGS sequence"/>
</dbReference>
<dbReference type="InterPro" id="IPR041601">
    <property type="entry name" value="FRP"/>
</dbReference>
<evidence type="ECO:0000313" key="2">
    <source>
        <dbReference type="Proteomes" id="UP000273786"/>
    </source>
</evidence>
<dbReference type="RefSeq" id="WP_125002071.1">
    <property type="nucleotide sequence ID" value="NZ_RQXT01000027.1"/>
</dbReference>
<gene>
    <name evidence="1" type="ORF">EH240_20735</name>
</gene>
<dbReference type="AlphaFoldDB" id="A0A3P3FFP4"/>
<proteinExistence type="predicted"/>
<dbReference type="EMBL" id="RQXT01000027">
    <property type="protein sequence ID" value="RRH97391.1"/>
    <property type="molecule type" value="Genomic_DNA"/>
</dbReference>
<protein>
    <recommendedName>
        <fullName evidence="3">Fluorescence recovery protein (RFP)</fullName>
    </recommendedName>
</protein>
<name>A0A3P3FFP4_9HYPH</name>
<evidence type="ECO:0008006" key="3">
    <source>
        <dbReference type="Google" id="ProtNLM"/>
    </source>
</evidence>
<dbReference type="GO" id="GO:0042651">
    <property type="term" value="C:thylakoid membrane"/>
    <property type="evidence" value="ECO:0007669"/>
    <property type="project" value="InterPro"/>
</dbReference>
<dbReference type="Gene3D" id="6.10.140.1840">
    <property type="match status" value="1"/>
</dbReference>